<name>A0A3Q9QWD8_9BACI</name>
<protein>
    <submittedName>
        <fullName evidence="1">YjzC family protein</fullName>
    </submittedName>
</protein>
<gene>
    <name evidence="1" type="ORF">CHR53_03020</name>
</gene>
<sequence>MFSHNSDLPAIYLWSKQIRIKGSLFVLTLKSGETATLSGTYIEVGHGGGEVKRAQRVEVKKGEKLPELKPYTVTIEHKGKKKTRNRQHRWQLVK</sequence>
<evidence type="ECO:0000313" key="1">
    <source>
        <dbReference type="EMBL" id="AZU60321.1"/>
    </source>
</evidence>
<dbReference type="Proteomes" id="UP000282892">
    <property type="component" value="Chromosome"/>
</dbReference>
<proteinExistence type="predicted"/>
<evidence type="ECO:0000313" key="2">
    <source>
        <dbReference type="Proteomes" id="UP000282892"/>
    </source>
</evidence>
<organism evidence="1 2">
    <name type="scientific">Neobacillus mesonae</name>
    <dbReference type="NCBI Taxonomy" id="1193713"/>
    <lineage>
        <taxon>Bacteria</taxon>
        <taxon>Bacillati</taxon>
        <taxon>Bacillota</taxon>
        <taxon>Bacilli</taxon>
        <taxon>Bacillales</taxon>
        <taxon>Bacillaceae</taxon>
        <taxon>Neobacillus</taxon>
    </lineage>
</organism>
<dbReference type="EMBL" id="CP022572">
    <property type="protein sequence ID" value="AZU60321.1"/>
    <property type="molecule type" value="Genomic_DNA"/>
</dbReference>
<dbReference type="InterPro" id="IPR025549">
    <property type="entry name" value="YjzC"/>
</dbReference>
<dbReference type="AlphaFoldDB" id="A0A3Q9QWD8"/>
<dbReference type="KEGG" id="nmk:CHR53_03020"/>
<reference evidence="1 2" key="1">
    <citation type="submission" date="2017-07" db="EMBL/GenBank/DDBJ databases">
        <title>The complete genome sequence of Bacillus mesonae strain H20-5, an efficient strain improving plant abiotic stress resistance.</title>
        <authorList>
            <person name="Kim S.Y."/>
            <person name="Song H."/>
            <person name="Sang M.K."/>
            <person name="Weon H.-Y."/>
            <person name="Song J."/>
        </authorList>
    </citation>
    <scope>NUCLEOTIDE SEQUENCE [LARGE SCALE GENOMIC DNA]</scope>
    <source>
        <strain evidence="1 2">H20-5</strain>
    </source>
</reference>
<accession>A0A3Q9QWD8</accession>
<dbReference type="Pfam" id="PF14168">
    <property type="entry name" value="YjzC"/>
    <property type="match status" value="1"/>
</dbReference>
<keyword evidence="2" id="KW-1185">Reference proteome</keyword>